<evidence type="ECO:0000256" key="9">
    <source>
        <dbReference type="ARBA" id="ARBA00022741"/>
    </source>
</evidence>
<dbReference type="PROSITE" id="PS50885">
    <property type="entry name" value="HAMP"/>
    <property type="match status" value="1"/>
</dbReference>
<evidence type="ECO:0000256" key="10">
    <source>
        <dbReference type="ARBA" id="ARBA00022777"/>
    </source>
</evidence>
<keyword evidence="8 17" id="KW-0812">Transmembrane</keyword>
<evidence type="ECO:0000313" key="22">
    <source>
        <dbReference type="Proteomes" id="UP000001971"/>
    </source>
</evidence>
<feature type="domain" description="Response regulatory" evidence="19">
    <location>
        <begin position="695"/>
        <end position="813"/>
    </location>
</feature>
<dbReference type="FunFam" id="1.10.287.130:FF:000074">
    <property type="entry name" value="Histidine kinase"/>
    <property type="match status" value="1"/>
</dbReference>
<dbReference type="InterPro" id="IPR036641">
    <property type="entry name" value="HPT_dom_sf"/>
</dbReference>
<dbReference type="InterPro" id="IPR004358">
    <property type="entry name" value="Sig_transdc_His_kin-like_C"/>
</dbReference>
<dbReference type="NCBIfam" id="NF011874">
    <property type="entry name" value="PRK15347.1"/>
    <property type="match status" value="1"/>
</dbReference>
<dbReference type="GO" id="GO:0000155">
    <property type="term" value="F:phosphorelay sensor kinase activity"/>
    <property type="evidence" value="ECO:0007669"/>
    <property type="project" value="InterPro"/>
</dbReference>
<evidence type="ECO:0000256" key="13">
    <source>
        <dbReference type="ARBA" id="ARBA00023012"/>
    </source>
</evidence>
<dbReference type="EMBL" id="CP000308">
    <property type="protein sequence ID" value="ABG15989.1"/>
    <property type="molecule type" value="Genomic_DNA"/>
</dbReference>
<keyword evidence="9" id="KW-0547">Nucleotide-binding</keyword>
<evidence type="ECO:0000256" key="2">
    <source>
        <dbReference type="ARBA" id="ARBA00004429"/>
    </source>
</evidence>
<dbReference type="SMART" id="SM00388">
    <property type="entry name" value="HisKA"/>
    <property type="match status" value="1"/>
</dbReference>
<feature type="transmembrane region" description="Helical" evidence="17">
    <location>
        <begin position="301"/>
        <end position="321"/>
    </location>
</feature>
<dbReference type="InterPro" id="IPR003661">
    <property type="entry name" value="HisK_dim/P_dom"/>
</dbReference>
<dbReference type="InterPro" id="IPR008207">
    <property type="entry name" value="Sig_transdc_His_kin_Hpt_dom"/>
</dbReference>
<dbReference type="InterPro" id="IPR011006">
    <property type="entry name" value="CheY-like_superfamily"/>
</dbReference>
<dbReference type="KEGG" id="ypa:YPA_4028"/>
<name>A0A0E1NW56_YERPA</name>
<dbReference type="InterPro" id="IPR001789">
    <property type="entry name" value="Sig_transdc_resp-reg_receiver"/>
</dbReference>
<keyword evidence="16" id="KW-0175">Coiled coil</keyword>
<evidence type="ECO:0000256" key="1">
    <source>
        <dbReference type="ARBA" id="ARBA00000085"/>
    </source>
</evidence>
<keyword evidence="10" id="KW-0418">Kinase</keyword>
<dbReference type="EC" id="2.7.13.3" evidence="3"/>
<evidence type="ECO:0000256" key="16">
    <source>
        <dbReference type="SAM" id="Coils"/>
    </source>
</evidence>
<feature type="domain" description="HAMP" evidence="20">
    <location>
        <begin position="343"/>
        <end position="371"/>
    </location>
</feature>
<keyword evidence="4" id="KW-1003">Cell membrane</keyword>
<evidence type="ECO:0000313" key="21">
    <source>
        <dbReference type="EMBL" id="ABG15989.1"/>
    </source>
</evidence>
<gene>
    <name evidence="21" type="ordered locus">YPA_4028</name>
</gene>
<evidence type="ECO:0000256" key="3">
    <source>
        <dbReference type="ARBA" id="ARBA00012438"/>
    </source>
</evidence>
<evidence type="ECO:0000256" key="8">
    <source>
        <dbReference type="ARBA" id="ARBA00022692"/>
    </source>
</evidence>
<dbReference type="SUPFAM" id="SSF52172">
    <property type="entry name" value="CheY-like"/>
    <property type="match status" value="1"/>
</dbReference>
<evidence type="ECO:0000256" key="7">
    <source>
        <dbReference type="ARBA" id="ARBA00022679"/>
    </source>
</evidence>
<dbReference type="Pfam" id="PF00072">
    <property type="entry name" value="Response_reg"/>
    <property type="match status" value="1"/>
</dbReference>
<accession>A0A0E1NW56</accession>
<dbReference type="AlphaFoldDB" id="A0A0E1NW56"/>
<feature type="domain" description="Histidine kinase" evidence="18">
    <location>
        <begin position="404"/>
        <end position="616"/>
    </location>
</feature>
<comment type="catalytic activity">
    <reaction evidence="1">
        <text>ATP + protein L-histidine = ADP + protein N-phospho-L-histidine.</text>
        <dbReference type="EC" id="2.7.13.3"/>
    </reaction>
</comment>
<evidence type="ECO:0000256" key="12">
    <source>
        <dbReference type="ARBA" id="ARBA00022989"/>
    </source>
</evidence>
<dbReference type="InterPro" id="IPR003594">
    <property type="entry name" value="HATPase_dom"/>
</dbReference>
<dbReference type="HOGENOM" id="CLU_013919_0_0_6"/>
<proteinExistence type="predicted"/>
<dbReference type="CDD" id="cd00082">
    <property type="entry name" value="HisKA"/>
    <property type="match status" value="1"/>
</dbReference>
<dbReference type="Pfam" id="PF00512">
    <property type="entry name" value="HisKA"/>
    <property type="match status" value="1"/>
</dbReference>
<evidence type="ECO:0000259" key="20">
    <source>
        <dbReference type="PROSITE" id="PS50885"/>
    </source>
</evidence>
<dbReference type="InterPro" id="IPR036890">
    <property type="entry name" value="HATPase_C_sf"/>
</dbReference>
<keyword evidence="6 15" id="KW-0597">Phosphoprotein</keyword>
<dbReference type="InterPro" id="IPR003660">
    <property type="entry name" value="HAMP_dom"/>
</dbReference>
<dbReference type="Gene3D" id="6.10.340.10">
    <property type="match status" value="1"/>
</dbReference>
<dbReference type="InterPro" id="IPR005467">
    <property type="entry name" value="His_kinase_dom"/>
</dbReference>
<dbReference type="SUPFAM" id="SSF55874">
    <property type="entry name" value="ATPase domain of HSP90 chaperone/DNA topoisomerase II/histidine kinase"/>
    <property type="match status" value="1"/>
</dbReference>
<comment type="subcellular location">
    <subcellularLocation>
        <location evidence="2">Cell inner membrane</location>
        <topology evidence="2">Multi-pass membrane protein</topology>
    </subcellularLocation>
</comment>
<evidence type="ECO:0000256" key="17">
    <source>
        <dbReference type="SAM" id="Phobius"/>
    </source>
</evidence>
<dbReference type="Pfam" id="PF02518">
    <property type="entry name" value="HATPase_c"/>
    <property type="match status" value="1"/>
</dbReference>
<evidence type="ECO:0000259" key="19">
    <source>
        <dbReference type="PROSITE" id="PS50110"/>
    </source>
</evidence>
<reference evidence="21 22" key="1">
    <citation type="journal article" date="2006" name="J. Bacteriol.">
        <title>Complete genome sequence of Yersinia pestis strains Antiqua and Nepal516: evidence of gene reduction in an emerging pathogen.</title>
        <authorList>
            <person name="Chain P.S."/>
            <person name="Hu P."/>
            <person name="Malfatti S.A."/>
            <person name="Radnedge L."/>
            <person name="Larimer F."/>
            <person name="Vergez L.M."/>
            <person name="Worsham P."/>
            <person name="Chu M.C."/>
            <person name="Andersen G.L."/>
        </authorList>
    </citation>
    <scope>NUCLEOTIDE SEQUENCE [LARGE SCALE GENOMIC DNA]</scope>
    <source>
        <strain evidence="21 22">Antiqua</strain>
    </source>
</reference>
<dbReference type="PATRIC" id="fig|360102.15.peg.2459"/>
<evidence type="ECO:0000256" key="5">
    <source>
        <dbReference type="ARBA" id="ARBA00022519"/>
    </source>
</evidence>
<dbReference type="SMART" id="SM00387">
    <property type="entry name" value="HATPase_c"/>
    <property type="match status" value="1"/>
</dbReference>
<dbReference type="PANTHER" id="PTHR43047">
    <property type="entry name" value="TWO-COMPONENT HISTIDINE PROTEIN KINASE"/>
    <property type="match status" value="1"/>
</dbReference>
<dbReference type="PRINTS" id="PR00344">
    <property type="entry name" value="BCTRLSENSOR"/>
</dbReference>
<keyword evidence="13" id="KW-0902">Two-component regulatory system</keyword>
<feature type="transmembrane region" description="Helical" evidence="17">
    <location>
        <begin position="12"/>
        <end position="35"/>
    </location>
</feature>
<dbReference type="SMART" id="SM00448">
    <property type="entry name" value="REC"/>
    <property type="match status" value="1"/>
</dbReference>
<organism evidence="21 22">
    <name type="scientific">Yersinia pestis bv. Antiqua (strain Antiqua)</name>
    <dbReference type="NCBI Taxonomy" id="360102"/>
    <lineage>
        <taxon>Bacteria</taxon>
        <taxon>Pseudomonadati</taxon>
        <taxon>Pseudomonadota</taxon>
        <taxon>Gammaproteobacteria</taxon>
        <taxon>Enterobacterales</taxon>
        <taxon>Yersiniaceae</taxon>
        <taxon>Yersinia</taxon>
    </lineage>
</organism>
<evidence type="ECO:0000256" key="15">
    <source>
        <dbReference type="PROSITE-ProRule" id="PRU00169"/>
    </source>
</evidence>
<dbReference type="RefSeq" id="WP_002209035.1">
    <property type="nucleotide sequence ID" value="NC_008150.1"/>
</dbReference>
<keyword evidence="12 17" id="KW-1133">Transmembrane helix</keyword>
<dbReference type="Gene3D" id="1.20.120.160">
    <property type="entry name" value="HPT domain"/>
    <property type="match status" value="1"/>
</dbReference>
<keyword evidence="5" id="KW-0997">Cell inner membrane</keyword>
<dbReference type="SUPFAM" id="SSF47384">
    <property type="entry name" value="Homodimeric domain of signal transducing histidine kinase"/>
    <property type="match status" value="1"/>
</dbReference>
<dbReference type="SMR" id="A0A0E1NW56"/>
<dbReference type="Pfam" id="PF01627">
    <property type="entry name" value="Hpt"/>
    <property type="match status" value="1"/>
</dbReference>
<dbReference type="Gene3D" id="3.40.50.2300">
    <property type="match status" value="1"/>
</dbReference>
<dbReference type="CDD" id="cd17546">
    <property type="entry name" value="REC_hyHK_CKI1_RcsC-like"/>
    <property type="match status" value="1"/>
</dbReference>
<dbReference type="GeneID" id="57974347"/>
<dbReference type="FunFam" id="3.30.565.10:FF:000037">
    <property type="entry name" value="Hybrid sensor histidine kinase/response regulator"/>
    <property type="match status" value="1"/>
</dbReference>
<dbReference type="Proteomes" id="UP000001971">
    <property type="component" value="Chromosome"/>
</dbReference>
<dbReference type="Gene3D" id="3.30.565.10">
    <property type="entry name" value="Histidine kinase-like ATPase, C-terminal domain"/>
    <property type="match status" value="1"/>
</dbReference>
<feature type="modified residue" description="4-aspartylphosphate" evidence="15">
    <location>
        <position position="744"/>
    </location>
</feature>
<evidence type="ECO:0000259" key="18">
    <source>
        <dbReference type="PROSITE" id="PS50109"/>
    </source>
</evidence>
<protein>
    <recommendedName>
        <fullName evidence="3">histidine kinase</fullName>
        <ecNumber evidence="3">2.7.13.3</ecNumber>
    </recommendedName>
</protein>
<sequence length="939" mass="104759">MGKASSLVTRLTLLMGVTLTVIWLILIATTAFFSYENTRQILINELTHMASMRADLSNHQFEGAERDAASLISRRESLQSTSPLPEISIKHYDSYYIPFNLDSCNINQHKNDLWIIQAYGTAGQTYYLDSFIIKQKEGIVLFPPQKSSSDYLNQRRKDLLLLPKFPTHNNIYWGAPTYTPQGGWHVSVAVCDKVGTLAGFALKLNDLIAYNHPVEQRDINLLLDKNGELLPISQQATSSNQLHEILNQLKNSKLHDGWQQTPDYLVLRTQLKGPGWQQLVIYPRMGFAWEALKPALYQLPFALAILLLLTSVLSLLLRYYLAIPLWNFINIIGATGPQAMEPRLPINRIDELGHIARAYNNLLDTLNEQYDTLEMKVKERTLALAEAKRAAEQANRRKSDHLTTISHEIRTPLNGALGAVELLQNTPLDAGQMRLAETAHQCSLSLLAIINNLLDFSRIESGQMTLSLEKTALLPLLDQAMLTIHSQALSKSLALSTFISANIPLELELDTLRLRQILVNLLGNAVKFTPQGRIQLRVRRQNQTLCFTVEDTGCGIDVQHQQTIFQPFMQTSDHEQGTGLGLAIADNLAKMMGGHLTVFSEPGQGSCFSLCLPFNAITPPMPFHGELFAPQRLHAQLSAWGMTCQPELANQPSRHFVDNALCYLPGRLYAKLKQYLQGAETEALKSLPLQPWQMHILLVDDSETNRDITGMMLQQLGHQVTRADSGTTALAIGRQHRFDLVLMDIRMPVLDGLATTARWRHDPANIDSHCMITALSANASPDEQIKTSQAGMNHYLSKPVTLGQLAEMLDLTAQFQLERGVDLSPQLSEPQPLLDLADSALSLKLYQSLQVLIQQAKDAIENLPVLSHTLHTIKGCAGQAGLIELQDAVIQLEHALDTHETLTQQEIIQLDEIIHVLLQPPTTCESTFIISQGQSLMVK</sequence>
<keyword evidence="11" id="KW-0067">ATP-binding</keyword>
<keyword evidence="7" id="KW-0808">Transferase</keyword>
<dbReference type="Gene3D" id="1.10.287.130">
    <property type="match status" value="1"/>
</dbReference>
<feature type="coiled-coil region" evidence="16">
    <location>
        <begin position="356"/>
        <end position="404"/>
    </location>
</feature>
<dbReference type="CDD" id="cd16922">
    <property type="entry name" value="HATPase_EvgS-ArcB-TorS-like"/>
    <property type="match status" value="1"/>
</dbReference>
<dbReference type="InterPro" id="IPR036097">
    <property type="entry name" value="HisK_dim/P_sf"/>
</dbReference>
<evidence type="ECO:0000256" key="6">
    <source>
        <dbReference type="ARBA" id="ARBA00022553"/>
    </source>
</evidence>
<keyword evidence="14 17" id="KW-0472">Membrane</keyword>
<dbReference type="GO" id="GO:0005524">
    <property type="term" value="F:ATP binding"/>
    <property type="evidence" value="ECO:0007669"/>
    <property type="project" value="UniProtKB-KW"/>
</dbReference>
<evidence type="ECO:0000256" key="4">
    <source>
        <dbReference type="ARBA" id="ARBA00022475"/>
    </source>
</evidence>
<dbReference type="PROSITE" id="PS50109">
    <property type="entry name" value="HIS_KIN"/>
    <property type="match status" value="1"/>
</dbReference>
<evidence type="ECO:0000256" key="14">
    <source>
        <dbReference type="ARBA" id="ARBA00023136"/>
    </source>
</evidence>
<dbReference type="PANTHER" id="PTHR43047:SF78">
    <property type="entry name" value="SENSORY_REGULATORY PROTEIN RPFC"/>
    <property type="match status" value="1"/>
</dbReference>
<dbReference type="SUPFAM" id="SSF47226">
    <property type="entry name" value="Histidine-containing phosphotransfer domain, HPT domain"/>
    <property type="match status" value="1"/>
</dbReference>
<dbReference type="PROSITE" id="PS50110">
    <property type="entry name" value="RESPONSE_REGULATORY"/>
    <property type="match status" value="1"/>
</dbReference>
<dbReference type="GO" id="GO:0005886">
    <property type="term" value="C:plasma membrane"/>
    <property type="evidence" value="ECO:0007669"/>
    <property type="project" value="UniProtKB-SubCell"/>
</dbReference>
<evidence type="ECO:0000256" key="11">
    <source>
        <dbReference type="ARBA" id="ARBA00022840"/>
    </source>
</evidence>